<proteinExistence type="predicted"/>
<evidence type="ECO:0000256" key="1">
    <source>
        <dbReference type="SAM" id="MobiDB-lite"/>
    </source>
</evidence>
<accession>A0A366S9S3</accession>
<gene>
    <name evidence="2" type="ORF">FIESC28_01089</name>
</gene>
<dbReference type="GeneID" id="41990536"/>
<dbReference type="AlphaFoldDB" id="A0A366S9S3"/>
<evidence type="ECO:0000313" key="2">
    <source>
        <dbReference type="EMBL" id="RBR26061.1"/>
    </source>
</evidence>
<dbReference type="Proteomes" id="UP000253153">
    <property type="component" value="Unassembled WGS sequence"/>
</dbReference>
<feature type="compositionally biased region" description="Basic and acidic residues" evidence="1">
    <location>
        <begin position="26"/>
        <end position="48"/>
    </location>
</feature>
<reference evidence="2 3" key="1">
    <citation type="submission" date="2018-06" db="EMBL/GenBank/DDBJ databases">
        <title>Fusarium incarnatum-equiseti species complex species 28.</title>
        <authorList>
            <person name="Gardiner D.M."/>
        </authorList>
    </citation>
    <scope>NUCLEOTIDE SEQUENCE [LARGE SCALE GENOMIC DNA]</scope>
    <source>
        <strain evidence="2 3">FIESC_28</strain>
    </source>
</reference>
<comment type="caution">
    <text evidence="2">The sequence shown here is derived from an EMBL/GenBank/DDBJ whole genome shotgun (WGS) entry which is preliminary data.</text>
</comment>
<keyword evidence="3" id="KW-1185">Reference proteome</keyword>
<dbReference type="RefSeq" id="XP_031020652.1">
    <property type="nucleotide sequence ID" value="XM_031155240.1"/>
</dbReference>
<evidence type="ECO:0000313" key="3">
    <source>
        <dbReference type="Proteomes" id="UP000253153"/>
    </source>
</evidence>
<protein>
    <submittedName>
        <fullName evidence="2">Uncharacterized protein</fullName>
    </submittedName>
</protein>
<dbReference type="OrthoDB" id="5055856at2759"/>
<feature type="region of interest" description="Disordered" evidence="1">
    <location>
        <begin position="1"/>
        <end position="48"/>
    </location>
</feature>
<dbReference type="EMBL" id="QKXC01000030">
    <property type="protein sequence ID" value="RBR26061.1"/>
    <property type="molecule type" value="Genomic_DNA"/>
</dbReference>
<organism evidence="2 3">
    <name type="scientific">Fusarium coffeatum</name>
    <dbReference type="NCBI Taxonomy" id="231269"/>
    <lineage>
        <taxon>Eukaryota</taxon>
        <taxon>Fungi</taxon>
        <taxon>Dikarya</taxon>
        <taxon>Ascomycota</taxon>
        <taxon>Pezizomycotina</taxon>
        <taxon>Sordariomycetes</taxon>
        <taxon>Hypocreomycetidae</taxon>
        <taxon>Hypocreales</taxon>
        <taxon>Nectriaceae</taxon>
        <taxon>Fusarium</taxon>
        <taxon>Fusarium incarnatum-equiseti species complex</taxon>
    </lineage>
</organism>
<sequence>MATNTSATDVHEGAGLNTAPLGSTPDKSKDNHDKEKTFDDSDDEDRKAHVARYTQEAAFPLEIGETVWIVKPGYRAPLGEFRITKAHPNDMFELQSCATNAAHTELVAGKDLRRNV</sequence>
<name>A0A366S9S3_9HYPO</name>